<organism evidence="2 3">
    <name type="scientific">Capsicum annuum</name>
    <name type="common">Capsicum pepper</name>
    <dbReference type="NCBI Taxonomy" id="4072"/>
    <lineage>
        <taxon>Eukaryota</taxon>
        <taxon>Viridiplantae</taxon>
        <taxon>Streptophyta</taxon>
        <taxon>Embryophyta</taxon>
        <taxon>Tracheophyta</taxon>
        <taxon>Spermatophyta</taxon>
        <taxon>Magnoliopsida</taxon>
        <taxon>eudicotyledons</taxon>
        <taxon>Gunneridae</taxon>
        <taxon>Pentapetalae</taxon>
        <taxon>asterids</taxon>
        <taxon>lamiids</taxon>
        <taxon>Solanales</taxon>
        <taxon>Solanaceae</taxon>
        <taxon>Solanoideae</taxon>
        <taxon>Capsiceae</taxon>
        <taxon>Capsicum</taxon>
    </lineage>
</organism>
<dbReference type="Pfam" id="PF14377">
    <property type="entry name" value="UBM"/>
    <property type="match status" value="2"/>
</dbReference>
<sequence>MRATLPAEGLTLSSSPSIKKLHSRRRLRYFSARLGLIHLIRVFLPARVNEISSCRRGLIHSCLYPWHGTDTLLAGVTGWTPIYSESGLKQIEIYNNRLKVREFNFAPVILRPDQFASRRWLCNNRLKCAEMVLFRDYISSLSKNKYLLIEADDGMISTRLSTDTPIVDKYVNSWPPLQNSFHMSDWTSEHDIDANRPTKVLPIALYYQVSILSSITISKANMAKGRLRCIGTSIRLKSKFETSSITNISFSGGTNGTPKREDTFSTSQPEAVKRFSKSRCPQRLDVVPKEENNNIIPHDKEKLGTSLFKKIFTSVYFANSIDPTFLEALPEDLQAEVLASQQAQAQPLTYTAPTAEDIDPEFLVALPSDIQEKVLAQQRAQRVV</sequence>
<proteinExistence type="predicted"/>
<keyword evidence="1" id="KW-0808">Transferase</keyword>
<name>A0A2G3AHT1_CAPAN</name>
<keyword evidence="3" id="KW-1185">Reference proteome</keyword>
<comment type="caution">
    <text evidence="2">The sequence shown here is derived from an EMBL/GenBank/DDBJ whole genome shotgun (WGS) entry which is preliminary data.</text>
</comment>
<dbReference type="STRING" id="4072.A0A2G3AHT1"/>
<gene>
    <name evidence="2" type="ORF">T459_01630</name>
</gene>
<evidence type="ECO:0000313" key="3">
    <source>
        <dbReference type="Proteomes" id="UP000222542"/>
    </source>
</evidence>
<dbReference type="InterPro" id="IPR025527">
    <property type="entry name" value="HUWE1/Rev1_UBM"/>
</dbReference>
<protein>
    <submittedName>
        <fullName evidence="2">Uncharacterized protein</fullName>
    </submittedName>
</protein>
<dbReference type="EMBL" id="AYRZ02000001">
    <property type="protein sequence ID" value="PHT93748.1"/>
    <property type="molecule type" value="Genomic_DNA"/>
</dbReference>
<reference evidence="2 3" key="1">
    <citation type="journal article" date="2014" name="Nat. Genet.">
        <title>Genome sequence of the hot pepper provides insights into the evolution of pungency in Capsicum species.</title>
        <authorList>
            <person name="Kim S."/>
            <person name="Park M."/>
            <person name="Yeom S.I."/>
            <person name="Kim Y.M."/>
            <person name="Lee J.M."/>
            <person name="Lee H.A."/>
            <person name="Seo E."/>
            <person name="Choi J."/>
            <person name="Cheong K."/>
            <person name="Kim K.T."/>
            <person name="Jung K."/>
            <person name="Lee G.W."/>
            <person name="Oh S.K."/>
            <person name="Bae C."/>
            <person name="Kim S.B."/>
            <person name="Lee H.Y."/>
            <person name="Kim S.Y."/>
            <person name="Kim M.S."/>
            <person name="Kang B.C."/>
            <person name="Jo Y.D."/>
            <person name="Yang H.B."/>
            <person name="Jeong H.J."/>
            <person name="Kang W.H."/>
            <person name="Kwon J.K."/>
            <person name="Shin C."/>
            <person name="Lim J.Y."/>
            <person name="Park J.H."/>
            <person name="Huh J.H."/>
            <person name="Kim J.S."/>
            <person name="Kim B.D."/>
            <person name="Cohen O."/>
            <person name="Paran I."/>
            <person name="Suh M.C."/>
            <person name="Lee S.B."/>
            <person name="Kim Y.K."/>
            <person name="Shin Y."/>
            <person name="Noh S.J."/>
            <person name="Park J."/>
            <person name="Seo Y.S."/>
            <person name="Kwon S.Y."/>
            <person name="Kim H.A."/>
            <person name="Park J.M."/>
            <person name="Kim H.J."/>
            <person name="Choi S.B."/>
            <person name="Bosland P.W."/>
            <person name="Reeves G."/>
            <person name="Jo S.H."/>
            <person name="Lee B.W."/>
            <person name="Cho H.T."/>
            <person name="Choi H.S."/>
            <person name="Lee M.S."/>
            <person name="Yu Y."/>
            <person name="Do Choi Y."/>
            <person name="Park B.S."/>
            <person name="van Deynze A."/>
            <person name="Ashrafi H."/>
            <person name="Hill T."/>
            <person name="Kim W.T."/>
            <person name="Pai H.S."/>
            <person name="Ahn H.K."/>
            <person name="Yeam I."/>
            <person name="Giovannoni J.J."/>
            <person name="Rose J.K."/>
            <person name="Sorensen I."/>
            <person name="Lee S.J."/>
            <person name="Kim R.W."/>
            <person name="Choi I.Y."/>
            <person name="Choi B.S."/>
            <person name="Lim J.S."/>
            <person name="Lee Y.H."/>
            <person name="Choi D."/>
        </authorList>
    </citation>
    <scope>NUCLEOTIDE SEQUENCE [LARGE SCALE GENOMIC DNA]</scope>
    <source>
        <strain evidence="3">cv. CM334</strain>
    </source>
</reference>
<dbReference type="Proteomes" id="UP000222542">
    <property type="component" value="Unassembled WGS sequence"/>
</dbReference>
<evidence type="ECO:0000256" key="1">
    <source>
        <dbReference type="ARBA" id="ARBA00022679"/>
    </source>
</evidence>
<evidence type="ECO:0000313" key="2">
    <source>
        <dbReference type="EMBL" id="PHT93748.1"/>
    </source>
</evidence>
<accession>A0A2G3AHT1</accession>
<reference evidence="2 3" key="2">
    <citation type="journal article" date="2017" name="Genome Biol.">
        <title>New reference genome sequences of hot pepper reveal the massive evolution of plant disease-resistance genes by retroduplication.</title>
        <authorList>
            <person name="Kim S."/>
            <person name="Park J."/>
            <person name="Yeom S.I."/>
            <person name="Kim Y.M."/>
            <person name="Seo E."/>
            <person name="Kim K.T."/>
            <person name="Kim M.S."/>
            <person name="Lee J.M."/>
            <person name="Cheong K."/>
            <person name="Shin H.S."/>
            <person name="Kim S.B."/>
            <person name="Han K."/>
            <person name="Lee J."/>
            <person name="Park M."/>
            <person name="Lee H.A."/>
            <person name="Lee H.Y."/>
            <person name="Lee Y."/>
            <person name="Oh S."/>
            <person name="Lee J.H."/>
            <person name="Choi E."/>
            <person name="Choi E."/>
            <person name="Lee S.E."/>
            <person name="Jeon J."/>
            <person name="Kim H."/>
            <person name="Choi G."/>
            <person name="Song H."/>
            <person name="Lee J."/>
            <person name="Lee S.C."/>
            <person name="Kwon J.K."/>
            <person name="Lee H.Y."/>
            <person name="Koo N."/>
            <person name="Hong Y."/>
            <person name="Kim R.W."/>
            <person name="Kang W.H."/>
            <person name="Huh J.H."/>
            <person name="Kang B.C."/>
            <person name="Yang T.J."/>
            <person name="Lee Y.H."/>
            <person name="Bennetzen J.L."/>
            <person name="Choi D."/>
        </authorList>
    </citation>
    <scope>NUCLEOTIDE SEQUENCE [LARGE SCALE GENOMIC DNA]</scope>
    <source>
        <strain evidence="3">cv. CM334</strain>
    </source>
</reference>
<dbReference type="GO" id="GO:0016740">
    <property type="term" value="F:transferase activity"/>
    <property type="evidence" value="ECO:0007669"/>
    <property type="project" value="UniProtKB-KW"/>
</dbReference>
<dbReference type="AlphaFoldDB" id="A0A2G3AHT1"/>
<dbReference type="Gramene" id="PHT93748">
    <property type="protein sequence ID" value="PHT93748"/>
    <property type="gene ID" value="T459_01630"/>
</dbReference>